<evidence type="ECO:0000313" key="3">
    <source>
        <dbReference type="Proteomes" id="UP000729402"/>
    </source>
</evidence>
<organism evidence="2 3">
    <name type="scientific">Zizania palustris</name>
    <name type="common">Northern wild rice</name>
    <dbReference type="NCBI Taxonomy" id="103762"/>
    <lineage>
        <taxon>Eukaryota</taxon>
        <taxon>Viridiplantae</taxon>
        <taxon>Streptophyta</taxon>
        <taxon>Embryophyta</taxon>
        <taxon>Tracheophyta</taxon>
        <taxon>Spermatophyta</taxon>
        <taxon>Magnoliopsida</taxon>
        <taxon>Liliopsida</taxon>
        <taxon>Poales</taxon>
        <taxon>Poaceae</taxon>
        <taxon>BOP clade</taxon>
        <taxon>Oryzoideae</taxon>
        <taxon>Oryzeae</taxon>
        <taxon>Zizaniinae</taxon>
        <taxon>Zizania</taxon>
    </lineage>
</organism>
<dbReference type="InterPro" id="IPR032799">
    <property type="entry name" value="TAXi_C"/>
</dbReference>
<feature type="domain" description="Xylanase inhibitor C-terminal" evidence="1">
    <location>
        <begin position="13"/>
        <end position="75"/>
    </location>
</feature>
<dbReference type="Proteomes" id="UP000729402">
    <property type="component" value="Unassembled WGS sequence"/>
</dbReference>
<dbReference type="AlphaFoldDB" id="A0A8J5VYK3"/>
<comment type="caution">
    <text evidence="2">The sequence shown here is derived from an EMBL/GenBank/DDBJ whole genome shotgun (WGS) entry which is preliminary data.</text>
</comment>
<dbReference type="OrthoDB" id="1258937at2759"/>
<dbReference type="EMBL" id="JAAALK010000282">
    <property type="protein sequence ID" value="KAG8079021.1"/>
    <property type="molecule type" value="Genomic_DNA"/>
</dbReference>
<keyword evidence="3" id="KW-1185">Reference proteome</keyword>
<proteinExistence type="predicted"/>
<protein>
    <recommendedName>
        <fullName evidence="1">Xylanase inhibitor C-terminal domain-containing protein</fullName>
    </recommendedName>
</protein>
<dbReference type="Pfam" id="PF14541">
    <property type="entry name" value="TAXi_C"/>
    <property type="match status" value="1"/>
</dbReference>
<sequence>MNSNNKLQQVSATGNWTLSNGNYPAQRPVAFCAGILEMAPGGMPIDGEPAMVLGLKLLEKNLLVFDLHEMLMWFSELLDIQLLRCDTPASADRF</sequence>
<name>A0A8J5VYK3_ZIZPA</name>
<evidence type="ECO:0000259" key="1">
    <source>
        <dbReference type="Pfam" id="PF14541"/>
    </source>
</evidence>
<gene>
    <name evidence="2" type="ORF">GUJ93_ZPchr0007g5143</name>
</gene>
<reference evidence="2" key="1">
    <citation type="journal article" date="2021" name="bioRxiv">
        <title>Whole Genome Assembly and Annotation of Northern Wild Rice, Zizania palustris L., Supports a Whole Genome Duplication in the Zizania Genus.</title>
        <authorList>
            <person name="Haas M."/>
            <person name="Kono T."/>
            <person name="Macchietto M."/>
            <person name="Millas R."/>
            <person name="McGilp L."/>
            <person name="Shao M."/>
            <person name="Duquette J."/>
            <person name="Hirsch C.N."/>
            <person name="Kimball J."/>
        </authorList>
    </citation>
    <scope>NUCLEOTIDE SEQUENCE</scope>
    <source>
        <tissue evidence="2">Fresh leaf tissue</tissue>
    </source>
</reference>
<accession>A0A8J5VYK3</accession>
<evidence type="ECO:0000313" key="2">
    <source>
        <dbReference type="EMBL" id="KAG8079021.1"/>
    </source>
</evidence>
<reference evidence="2" key="2">
    <citation type="submission" date="2021-02" db="EMBL/GenBank/DDBJ databases">
        <authorList>
            <person name="Kimball J.A."/>
            <person name="Haas M.W."/>
            <person name="Macchietto M."/>
            <person name="Kono T."/>
            <person name="Duquette J."/>
            <person name="Shao M."/>
        </authorList>
    </citation>
    <scope>NUCLEOTIDE SEQUENCE</scope>
    <source>
        <tissue evidence="2">Fresh leaf tissue</tissue>
    </source>
</reference>